<dbReference type="InterPro" id="IPR011037">
    <property type="entry name" value="Pyrv_Knase-like_insert_dom_sf"/>
</dbReference>
<dbReference type="Pfam" id="PF03473">
    <property type="entry name" value="MOSC"/>
    <property type="match status" value="1"/>
</dbReference>
<comment type="caution">
    <text evidence="2">The sequence shown here is derived from an EMBL/GenBank/DDBJ whole genome shotgun (WGS) entry which is preliminary data.</text>
</comment>
<dbReference type="PANTHER" id="PTHR30212">
    <property type="entry name" value="PROTEIN YIIM"/>
    <property type="match status" value="1"/>
</dbReference>
<dbReference type="InterPro" id="IPR005302">
    <property type="entry name" value="MoCF_Sase_C"/>
</dbReference>
<accession>A0A4Q8AB00</accession>
<proteinExistence type="predicted"/>
<dbReference type="Gene3D" id="2.40.33.20">
    <property type="entry name" value="PK beta-barrel domain-like"/>
    <property type="match status" value="1"/>
</dbReference>
<reference evidence="2 3" key="1">
    <citation type="submission" date="2019-02" db="EMBL/GenBank/DDBJ databases">
        <title>Sequencing the genomes of 1000 actinobacteria strains.</title>
        <authorList>
            <person name="Klenk H.-P."/>
        </authorList>
    </citation>
    <scope>NUCLEOTIDE SEQUENCE [LARGE SCALE GENOMIC DNA]</scope>
    <source>
        <strain evidence="2 3">DSM 17364</strain>
    </source>
</reference>
<gene>
    <name evidence="2" type="ORF">EV380_0248</name>
</gene>
<dbReference type="AlphaFoldDB" id="A0A4Q8AB00"/>
<dbReference type="EMBL" id="SHLA01000001">
    <property type="protein sequence ID" value="RZU60703.1"/>
    <property type="molecule type" value="Genomic_DNA"/>
</dbReference>
<protein>
    <submittedName>
        <fullName evidence="2">MOSC domain-containing protein YiiM</fullName>
    </submittedName>
</protein>
<evidence type="ECO:0000259" key="1">
    <source>
        <dbReference type="PROSITE" id="PS51340"/>
    </source>
</evidence>
<dbReference type="GO" id="GO:0003824">
    <property type="term" value="F:catalytic activity"/>
    <property type="evidence" value="ECO:0007669"/>
    <property type="project" value="InterPro"/>
</dbReference>
<evidence type="ECO:0000313" key="3">
    <source>
        <dbReference type="Proteomes" id="UP000292685"/>
    </source>
</evidence>
<dbReference type="PANTHER" id="PTHR30212:SF2">
    <property type="entry name" value="PROTEIN YIIM"/>
    <property type="match status" value="1"/>
</dbReference>
<dbReference type="InterPro" id="IPR052353">
    <property type="entry name" value="Benzoxazolinone_Detox_Enz"/>
</dbReference>
<evidence type="ECO:0000313" key="2">
    <source>
        <dbReference type="EMBL" id="RZU60703.1"/>
    </source>
</evidence>
<organism evidence="2 3">
    <name type="scientific">Zhihengliuella halotolerans</name>
    <dbReference type="NCBI Taxonomy" id="370736"/>
    <lineage>
        <taxon>Bacteria</taxon>
        <taxon>Bacillati</taxon>
        <taxon>Actinomycetota</taxon>
        <taxon>Actinomycetes</taxon>
        <taxon>Micrococcales</taxon>
        <taxon>Micrococcaceae</taxon>
        <taxon>Zhihengliuella</taxon>
    </lineage>
</organism>
<dbReference type="Proteomes" id="UP000292685">
    <property type="component" value="Unassembled WGS sequence"/>
</dbReference>
<dbReference type="SUPFAM" id="SSF50800">
    <property type="entry name" value="PK beta-barrel domain-like"/>
    <property type="match status" value="1"/>
</dbReference>
<feature type="domain" description="MOSC" evidence="1">
    <location>
        <begin position="59"/>
        <end position="193"/>
    </location>
</feature>
<dbReference type="PROSITE" id="PS51340">
    <property type="entry name" value="MOSC"/>
    <property type="match status" value="1"/>
</dbReference>
<dbReference type="RefSeq" id="WP_130448800.1">
    <property type="nucleotide sequence ID" value="NZ_SHLA01000001.1"/>
</dbReference>
<keyword evidence="3" id="KW-1185">Reference proteome</keyword>
<dbReference type="GO" id="GO:0030151">
    <property type="term" value="F:molybdenum ion binding"/>
    <property type="evidence" value="ECO:0007669"/>
    <property type="project" value="InterPro"/>
</dbReference>
<sequence length="242" mass="25727">MTDSSTGTATSSTTTAAGAAAAGAAAGAPLAVGRLNAVCRVHQLEPDAGSVGVTAIDKRPVASAVKVNRLGVYADVQADREHHGGEEQAVYAYAQEEADAWGERLGREIPAGLFGENLRVSGLAVTDAVIGERWVVGEAEFEVTIPRTPCATFARRMGEERWVRRFTEQADTGCYLRVVRKGRIAAGDAVAVMHRPRHGVTVRELFVGPTPAQAAALRDGQQAGEWELTAKVVREIERVLAR</sequence>
<dbReference type="OrthoDB" id="9786134at2"/>
<dbReference type="GO" id="GO:0030170">
    <property type="term" value="F:pyridoxal phosphate binding"/>
    <property type="evidence" value="ECO:0007669"/>
    <property type="project" value="InterPro"/>
</dbReference>
<name>A0A4Q8AB00_9MICC</name>